<dbReference type="GO" id="GO:0052621">
    <property type="term" value="F:diguanylate cyclase activity"/>
    <property type="evidence" value="ECO:0007669"/>
    <property type="project" value="TreeGrafter"/>
</dbReference>
<evidence type="ECO:0000259" key="7">
    <source>
        <dbReference type="PROSITE" id="PS50887"/>
    </source>
</evidence>
<feature type="transmembrane region" description="Helical" evidence="6">
    <location>
        <begin position="34"/>
        <end position="56"/>
    </location>
</feature>
<evidence type="ECO:0000256" key="5">
    <source>
        <dbReference type="ARBA" id="ARBA00023136"/>
    </source>
</evidence>
<dbReference type="GO" id="GO:1902201">
    <property type="term" value="P:negative regulation of bacterial-type flagellum-dependent cell motility"/>
    <property type="evidence" value="ECO:0007669"/>
    <property type="project" value="TreeGrafter"/>
</dbReference>
<feature type="transmembrane region" description="Helical" evidence="6">
    <location>
        <begin position="97"/>
        <end position="120"/>
    </location>
</feature>
<proteinExistence type="predicted"/>
<reference evidence="9" key="1">
    <citation type="submission" date="2016-10" db="EMBL/GenBank/DDBJ databases">
        <authorList>
            <person name="Varghese N."/>
            <person name="Submissions S."/>
        </authorList>
    </citation>
    <scope>NUCLEOTIDE SEQUENCE [LARGE SCALE GENOMIC DNA]</scope>
    <source>
        <strain evidence="9">DSM 25751</strain>
    </source>
</reference>
<dbReference type="Proteomes" id="UP000198564">
    <property type="component" value="Unassembled WGS sequence"/>
</dbReference>
<dbReference type="Gene3D" id="3.30.70.270">
    <property type="match status" value="1"/>
</dbReference>
<evidence type="ECO:0000256" key="1">
    <source>
        <dbReference type="ARBA" id="ARBA00004651"/>
    </source>
</evidence>
<dbReference type="InterPro" id="IPR029787">
    <property type="entry name" value="Nucleotide_cyclase"/>
</dbReference>
<keyword evidence="3 6" id="KW-0812">Transmembrane</keyword>
<evidence type="ECO:0000313" key="9">
    <source>
        <dbReference type="Proteomes" id="UP000198564"/>
    </source>
</evidence>
<dbReference type="InterPro" id="IPR011620">
    <property type="entry name" value="Sig_transdc_His_kinase_LytS_TM"/>
</dbReference>
<dbReference type="InterPro" id="IPR000160">
    <property type="entry name" value="GGDEF_dom"/>
</dbReference>
<evidence type="ECO:0000256" key="3">
    <source>
        <dbReference type="ARBA" id="ARBA00022692"/>
    </source>
</evidence>
<dbReference type="PROSITE" id="PS50887">
    <property type="entry name" value="GGDEF"/>
    <property type="match status" value="1"/>
</dbReference>
<dbReference type="SMART" id="SM00267">
    <property type="entry name" value="GGDEF"/>
    <property type="match status" value="1"/>
</dbReference>
<organism evidence="8 9">
    <name type="scientific">Alkalibacterium gilvum</name>
    <dbReference type="NCBI Taxonomy" id="1130080"/>
    <lineage>
        <taxon>Bacteria</taxon>
        <taxon>Bacillati</taxon>
        <taxon>Bacillota</taxon>
        <taxon>Bacilli</taxon>
        <taxon>Lactobacillales</taxon>
        <taxon>Carnobacteriaceae</taxon>
        <taxon>Alkalibacterium</taxon>
    </lineage>
</organism>
<keyword evidence="4 6" id="KW-1133">Transmembrane helix</keyword>
<dbReference type="InterPro" id="IPR043128">
    <property type="entry name" value="Rev_trsase/Diguanyl_cyclase"/>
</dbReference>
<name>A0A1H6SBA7_9LACT</name>
<dbReference type="GO" id="GO:0043709">
    <property type="term" value="P:cell adhesion involved in single-species biofilm formation"/>
    <property type="evidence" value="ECO:0007669"/>
    <property type="project" value="TreeGrafter"/>
</dbReference>
<dbReference type="GO" id="GO:0000155">
    <property type="term" value="F:phosphorelay sensor kinase activity"/>
    <property type="evidence" value="ECO:0007669"/>
    <property type="project" value="InterPro"/>
</dbReference>
<comment type="subcellular location">
    <subcellularLocation>
        <location evidence="1">Cell membrane</location>
        <topology evidence="1">Multi-pass membrane protein</topology>
    </subcellularLocation>
</comment>
<dbReference type="Pfam" id="PF00990">
    <property type="entry name" value="GGDEF"/>
    <property type="match status" value="1"/>
</dbReference>
<dbReference type="RefSeq" id="WP_091633617.1">
    <property type="nucleotide sequence ID" value="NZ_FNYW01000008.1"/>
</dbReference>
<sequence length="358" mass="40480">MVSDLFVNFSVVISLIFIYMKLRWKSYEKSSVPGLSALIDGICGGTLGYLLMYFSINVTSDTIIDFRFVPVMLLVLFVSKRSALIAALIIVLGRFQIVMGLSAVYASYLMLTLLVGYHILDRLLKKEERMLRKGFYFILYSNIATTYFLIIAVDKVNLLPVILLFWLTATLTGMSAVYLVNYIRNSEYLFNKYQVESSTDFLTGLSNVRQFADYWTKVSQKAEKTQEACAIIMLDIDRFKLTNDTYGHAAGDYVLVELGRLLEETIQDKGIAFRKGGEEFTIVLPKTGKGEAVELAENIREKVAKHKFVTNQLVRIPVTISIGVAAYPETINQISTMVERADTLLYKSKNEGRNRVSV</sequence>
<dbReference type="FunFam" id="3.30.70.270:FF:000001">
    <property type="entry name" value="Diguanylate cyclase domain protein"/>
    <property type="match status" value="1"/>
</dbReference>
<keyword evidence="9" id="KW-1185">Reference proteome</keyword>
<feature type="transmembrane region" description="Helical" evidence="6">
    <location>
        <begin position="135"/>
        <end position="153"/>
    </location>
</feature>
<dbReference type="PANTHER" id="PTHR45138">
    <property type="entry name" value="REGULATORY COMPONENTS OF SENSORY TRANSDUCTION SYSTEM"/>
    <property type="match status" value="1"/>
</dbReference>
<feature type="transmembrane region" description="Helical" evidence="6">
    <location>
        <begin position="5"/>
        <end position="22"/>
    </location>
</feature>
<dbReference type="InterPro" id="IPR050469">
    <property type="entry name" value="Diguanylate_Cyclase"/>
</dbReference>
<keyword evidence="2" id="KW-1003">Cell membrane</keyword>
<dbReference type="OrthoDB" id="9759607at2"/>
<dbReference type="AlphaFoldDB" id="A0A1H6SBA7"/>
<evidence type="ECO:0000313" key="8">
    <source>
        <dbReference type="EMBL" id="SEI65418.1"/>
    </source>
</evidence>
<dbReference type="GO" id="GO:0071555">
    <property type="term" value="P:cell wall organization"/>
    <property type="evidence" value="ECO:0007669"/>
    <property type="project" value="InterPro"/>
</dbReference>
<feature type="domain" description="GGDEF" evidence="7">
    <location>
        <begin position="227"/>
        <end position="358"/>
    </location>
</feature>
<dbReference type="PANTHER" id="PTHR45138:SF9">
    <property type="entry name" value="DIGUANYLATE CYCLASE DGCM-RELATED"/>
    <property type="match status" value="1"/>
</dbReference>
<gene>
    <name evidence="8" type="ORF">SAMN04488113_10815</name>
</gene>
<dbReference type="SUPFAM" id="SSF55073">
    <property type="entry name" value="Nucleotide cyclase"/>
    <property type="match status" value="1"/>
</dbReference>
<dbReference type="Pfam" id="PF07694">
    <property type="entry name" value="5TM-5TMR_LYT"/>
    <property type="match status" value="1"/>
</dbReference>
<dbReference type="STRING" id="1130080.SAMN04488113_10815"/>
<feature type="transmembrane region" description="Helical" evidence="6">
    <location>
        <begin position="159"/>
        <end position="183"/>
    </location>
</feature>
<evidence type="ECO:0000256" key="6">
    <source>
        <dbReference type="SAM" id="Phobius"/>
    </source>
</evidence>
<evidence type="ECO:0000256" key="4">
    <source>
        <dbReference type="ARBA" id="ARBA00022989"/>
    </source>
</evidence>
<dbReference type="GO" id="GO:0005886">
    <property type="term" value="C:plasma membrane"/>
    <property type="evidence" value="ECO:0007669"/>
    <property type="project" value="UniProtKB-SubCell"/>
</dbReference>
<dbReference type="EMBL" id="FNYW01000008">
    <property type="protein sequence ID" value="SEI65418.1"/>
    <property type="molecule type" value="Genomic_DNA"/>
</dbReference>
<keyword evidence="5 6" id="KW-0472">Membrane</keyword>
<protein>
    <submittedName>
        <fullName evidence="8">Diguanylate cyclase</fullName>
    </submittedName>
</protein>
<feature type="transmembrane region" description="Helical" evidence="6">
    <location>
        <begin position="68"/>
        <end position="91"/>
    </location>
</feature>
<dbReference type="CDD" id="cd01949">
    <property type="entry name" value="GGDEF"/>
    <property type="match status" value="1"/>
</dbReference>
<accession>A0A1H6SBA7</accession>
<dbReference type="NCBIfam" id="TIGR00254">
    <property type="entry name" value="GGDEF"/>
    <property type="match status" value="1"/>
</dbReference>
<evidence type="ECO:0000256" key="2">
    <source>
        <dbReference type="ARBA" id="ARBA00022475"/>
    </source>
</evidence>